<keyword evidence="7" id="KW-0418">Kinase</keyword>
<keyword evidence="9 10" id="KW-0472">Membrane</keyword>
<dbReference type="EMBL" id="UINC01120838">
    <property type="protein sequence ID" value="SVC95571.1"/>
    <property type="molecule type" value="Genomic_DNA"/>
</dbReference>
<dbReference type="PANTHER" id="PTHR45528">
    <property type="entry name" value="SENSOR HISTIDINE KINASE CPXA"/>
    <property type="match status" value="1"/>
</dbReference>
<proteinExistence type="predicted"/>
<feature type="domain" description="HAMP" evidence="11">
    <location>
        <begin position="192"/>
        <end position="244"/>
    </location>
</feature>
<dbReference type="Gene3D" id="1.10.287.130">
    <property type="match status" value="1"/>
</dbReference>
<dbReference type="InterPro" id="IPR003661">
    <property type="entry name" value="HisK_dim/P_dom"/>
</dbReference>
<dbReference type="Pfam" id="PF00672">
    <property type="entry name" value="HAMP"/>
    <property type="match status" value="1"/>
</dbReference>
<dbReference type="CDD" id="cd00082">
    <property type="entry name" value="HisKA"/>
    <property type="match status" value="1"/>
</dbReference>
<dbReference type="CDD" id="cd06225">
    <property type="entry name" value="HAMP"/>
    <property type="match status" value="1"/>
</dbReference>
<dbReference type="InterPro" id="IPR036097">
    <property type="entry name" value="HisK_dim/P_sf"/>
</dbReference>
<evidence type="ECO:0000256" key="7">
    <source>
        <dbReference type="ARBA" id="ARBA00022777"/>
    </source>
</evidence>
<dbReference type="SMART" id="SM00388">
    <property type="entry name" value="HisKA"/>
    <property type="match status" value="1"/>
</dbReference>
<gene>
    <name evidence="12" type="ORF">METZ01_LOCUS348425</name>
</gene>
<evidence type="ECO:0000256" key="1">
    <source>
        <dbReference type="ARBA" id="ARBA00000085"/>
    </source>
</evidence>
<dbReference type="GO" id="GO:0016020">
    <property type="term" value="C:membrane"/>
    <property type="evidence" value="ECO:0007669"/>
    <property type="project" value="UniProtKB-SubCell"/>
</dbReference>
<accession>A0A382RG58</accession>
<evidence type="ECO:0000256" key="3">
    <source>
        <dbReference type="ARBA" id="ARBA00012438"/>
    </source>
</evidence>
<dbReference type="SUPFAM" id="SSF158472">
    <property type="entry name" value="HAMP domain-like"/>
    <property type="match status" value="1"/>
</dbReference>
<dbReference type="AlphaFoldDB" id="A0A382RG58"/>
<feature type="non-terminal residue" evidence="12">
    <location>
        <position position="310"/>
    </location>
</feature>
<reference evidence="12" key="1">
    <citation type="submission" date="2018-05" db="EMBL/GenBank/DDBJ databases">
        <authorList>
            <person name="Lanie J.A."/>
            <person name="Ng W.-L."/>
            <person name="Kazmierczak K.M."/>
            <person name="Andrzejewski T.M."/>
            <person name="Davidsen T.M."/>
            <person name="Wayne K.J."/>
            <person name="Tettelin H."/>
            <person name="Glass J.I."/>
            <person name="Rusch D."/>
            <person name="Podicherti R."/>
            <person name="Tsui H.-C.T."/>
            <person name="Winkler M.E."/>
        </authorList>
    </citation>
    <scope>NUCLEOTIDE SEQUENCE</scope>
</reference>
<dbReference type="PROSITE" id="PS50885">
    <property type="entry name" value="HAMP"/>
    <property type="match status" value="1"/>
</dbReference>
<evidence type="ECO:0000259" key="11">
    <source>
        <dbReference type="PROSITE" id="PS50885"/>
    </source>
</evidence>
<evidence type="ECO:0000313" key="12">
    <source>
        <dbReference type="EMBL" id="SVC95571.1"/>
    </source>
</evidence>
<name>A0A382RG58_9ZZZZ</name>
<keyword evidence="5" id="KW-0808">Transferase</keyword>
<keyword evidence="6 10" id="KW-0812">Transmembrane</keyword>
<evidence type="ECO:0000256" key="6">
    <source>
        <dbReference type="ARBA" id="ARBA00022692"/>
    </source>
</evidence>
<dbReference type="SUPFAM" id="SSF47384">
    <property type="entry name" value="Homodimeric domain of signal transducing histidine kinase"/>
    <property type="match status" value="1"/>
</dbReference>
<dbReference type="PANTHER" id="PTHR45528:SF9">
    <property type="entry name" value="SENSOR HISTIDINE KINASE YBDK"/>
    <property type="match status" value="1"/>
</dbReference>
<keyword evidence="8 10" id="KW-1133">Transmembrane helix</keyword>
<dbReference type="InterPro" id="IPR050398">
    <property type="entry name" value="HssS/ArlS-like"/>
</dbReference>
<feature type="transmembrane region" description="Helical" evidence="10">
    <location>
        <begin position="170"/>
        <end position="195"/>
    </location>
</feature>
<evidence type="ECO:0000256" key="9">
    <source>
        <dbReference type="ARBA" id="ARBA00023136"/>
    </source>
</evidence>
<feature type="transmembrane region" description="Helical" evidence="10">
    <location>
        <begin position="20"/>
        <end position="39"/>
    </location>
</feature>
<evidence type="ECO:0000256" key="4">
    <source>
        <dbReference type="ARBA" id="ARBA00022553"/>
    </source>
</evidence>
<dbReference type="InterPro" id="IPR003660">
    <property type="entry name" value="HAMP_dom"/>
</dbReference>
<comment type="subcellular location">
    <subcellularLocation>
        <location evidence="2">Membrane</location>
        <topology evidence="2">Multi-pass membrane protein</topology>
    </subcellularLocation>
</comment>
<organism evidence="12">
    <name type="scientific">marine metagenome</name>
    <dbReference type="NCBI Taxonomy" id="408172"/>
    <lineage>
        <taxon>unclassified sequences</taxon>
        <taxon>metagenomes</taxon>
        <taxon>ecological metagenomes</taxon>
    </lineage>
</organism>
<evidence type="ECO:0000256" key="2">
    <source>
        <dbReference type="ARBA" id="ARBA00004141"/>
    </source>
</evidence>
<comment type="catalytic activity">
    <reaction evidence="1">
        <text>ATP + protein L-histidine = ADP + protein N-phospho-L-histidine.</text>
        <dbReference type="EC" id="2.7.13.3"/>
    </reaction>
</comment>
<protein>
    <recommendedName>
        <fullName evidence="3">histidine kinase</fullName>
        <ecNumber evidence="3">2.7.13.3</ecNumber>
    </recommendedName>
</protein>
<evidence type="ECO:0000256" key="8">
    <source>
        <dbReference type="ARBA" id="ARBA00022989"/>
    </source>
</evidence>
<dbReference type="GO" id="GO:0000155">
    <property type="term" value="F:phosphorelay sensor kinase activity"/>
    <property type="evidence" value="ECO:0007669"/>
    <property type="project" value="InterPro"/>
</dbReference>
<dbReference type="EC" id="2.7.13.3" evidence="3"/>
<sequence>MENPKIKLPYPFRKSLFNRLGLLVVVFTIILIAVLYYRFEYSFTTQDSILDAHENYYYSKMVESWGNPPDTIHIREEITNLKMWCGIFKREENNLGISMPGLQYWSNLPSEIFIDEIYSWSKSTYLTEMYDIEIPLDVIFGNIGDYPVAVVDNGNYLFYMIINYIPPSEWYNVVFAVILAIIFILGLYFFIRYYLKPVHLMKNRIESLEKGDLKSKIHIIGEDELADLSKSMNKMIEEINLLLASKHQLLLDVSHELRSPLARMQFLIEMMPKHSNLIKLREEINFLESMIENLLLSDRLSMPYKILDLN</sequence>
<evidence type="ECO:0000256" key="10">
    <source>
        <dbReference type="SAM" id="Phobius"/>
    </source>
</evidence>
<evidence type="ECO:0000256" key="5">
    <source>
        <dbReference type="ARBA" id="ARBA00022679"/>
    </source>
</evidence>
<dbReference type="Gene3D" id="1.10.8.500">
    <property type="entry name" value="HAMP domain in histidine kinase"/>
    <property type="match status" value="1"/>
</dbReference>
<keyword evidence="4" id="KW-0597">Phosphoprotein</keyword>
<dbReference type="SMART" id="SM00304">
    <property type="entry name" value="HAMP"/>
    <property type="match status" value="1"/>
</dbReference>